<sequence>MNHKLLYSSIGLLSAGVVGLIIAIVMEIQTDEPVYYLMMKVAAGFFGVGGPLLGLDIARRSSRKDKKKR</sequence>
<accession>X1IQ38</accession>
<proteinExistence type="predicted"/>
<protein>
    <submittedName>
        <fullName evidence="2">Uncharacterized protein</fullName>
    </submittedName>
</protein>
<keyword evidence="1" id="KW-0812">Transmembrane</keyword>
<evidence type="ECO:0000313" key="2">
    <source>
        <dbReference type="EMBL" id="GAH83817.1"/>
    </source>
</evidence>
<reference evidence="2" key="1">
    <citation type="journal article" date="2014" name="Front. Microbiol.">
        <title>High frequency of phylogenetically diverse reductive dehalogenase-homologous genes in deep subseafloor sedimentary metagenomes.</title>
        <authorList>
            <person name="Kawai M."/>
            <person name="Futagami T."/>
            <person name="Toyoda A."/>
            <person name="Takaki Y."/>
            <person name="Nishi S."/>
            <person name="Hori S."/>
            <person name="Arai W."/>
            <person name="Tsubouchi T."/>
            <person name="Morono Y."/>
            <person name="Uchiyama I."/>
            <person name="Ito T."/>
            <person name="Fujiyama A."/>
            <person name="Inagaki F."/>
            <person name="Takami H."/>
        </authorList>
    </citation>
    <scope>NUCLEOTIDE SEQUENCE</scope>
    <source>
        <strain evidence="2">Expedition CK06-06</strain>
    </source>
</reference>
<keyword evidence="1" id="KW-0472">Membrane</keyword>
<comment type="caution">
    <text evidence="2">The sequence shown here is derived from an EMBL/GenBank/DDBJ whole genome shotgun (WGS) entry which is preliminary data.</text>
</comment>
<feature type="transmembrane region" description="Helical" evidence="1">
    <location>
        <begin position="34"/>
        <end position="58"/>
    </location>
</feature>
<evidence type="ECO:0000256" key="1">
    <source>
        <dbReference type="SAM" id="Phobius"/>
    </source>
</evidence>
<dbReference type="AlphaFoldDB" id="X1IQ38"/>
<keyword evidence="1" id="KW-1133">Transmembrane helix</keyword>
<gene>
    <name evidence="2" type="ORF">S03H2_55881</name>
</gene>
<organism evidence="2">
    <name type="scientific">marine sediment metagenome</name>
    <dbReference type="NCBI Taxonomy" id="412755"/>
    <lineage>
        <taxon>unclassified sequences</taxon>
        <taxon>metagenomes</taxon>
        <taxon>ecological metagenomes</taxon>
    </lineage>
</organism>
<name>X1IQ38_9ZZZZ</name>
<feature type="transmembrane region" description="Helical" evidence="1">
    <location>
        <begin position="5"/>
        <end position="28"/>
    </location>
</feature>
<dbReference type="EMBL" id="BARU01035731">
    <property type="protein sequence ID" value="GAH83817.1"/>
    <property type="molecule type" value="Genomic_DNA"/>
</dbReference>